<evidence type="ECO:0000313" key="1">
    <source>
        <dbReference type="EMBL" id="CAH2408026.1"/>
    </source>
</evidence>
<protein>
    <submittedName>
        <fullName evidence="1">Uncharacterized protein</fullName>
    </submittedName>
</protein>
<name>A0ABM9EFF9_9HYPH</name>
<dbReference type="Proteomes" id="UP001152604">
    <property type="component" value="Unassembled WGS sequence"/>
</dbReference>
<evidence type="ECO:0000313" key="2">
    <source>
        <dbReference type="Proteomes" id="UP001152604"/>
    </source>
</evidence>
<accession>A0ABM9EFF9</accession>
<dbReference type="EMBL" id="CAKXZS010000089">
    <property type="protein sequence ID" value="CAH2408026.1"/>
    <property type="molecule type" value="Genomic_DNA"/>
</dbReference>
<keyword evidence="2" id="KW-1185">Reference proteome</keyword>
<organism evidence="1 2">
    <name type="scientific">Mesorhizobium ventifaucium</name>
    <dbReference type="NCBI Taxonomy" id="666020"/>
    <lineage>
        <taxon>Bacteria</taxon>
        <taxon>Pseudomonadati</taxon>
        <taxon>Pseudomonadota</taxon>
        <taxon>Alphaproteobacteria</taxon>
        <taxon>Hyphomicrobiales</taxon>
        <taxon>Phyllobacteriaceae</taxon>
        <taxon>Mesorhizobium</taxon>
    </lineage>
</organism>
<sequence length="337" mass="35063">MANEVAAAFNDAWRDYVTEGVPSSGPNKPLKSQIRGIGPIVDAQFVLVREEIAAVEADTVAAVEVITDALSERVDDVEAIATAGIIWTTQTIRVRSTANVVLANGLVNAATLNGVTLATGDFVFLGSQTAHAENGIYTVVAAGATSRAAFADSAAELAHIGFVIQEGTDGTGERWTLPLAAADITLGTTALVFAETGIEPGYAAEVEAARGGEATLSDRLDTIDARPSGFEEYGVAIYKSDGIELGGYYAERSVSVDLTLINLFAEIIAGDVGSEVDFYLAVNDSVAYGPATVVLGSPIDITGLSIALSEGDKVSFFVLFVDGAVTEFFVKTFGEMS</sequence>
<comment type="caution">
    <text evidence="1">The sequence shown here is derived from an EMBL/GenBank/DDBJ whole genome shotgun (WGS) entry which is preliminary data.</text>
</comment>
<gene>
    <name evidence="1" type="ORF">MES4922_90022</name>
</gene>
<proteinExistence type="predicted"/>
<reference evidence="1" key="1">
    <citation type="submission" date="2022-03" db="EMBL/GenBank/DDBJ databases">
        <authorList>
            <person name="Brunel B."/>
        </authorList>
    </citation>
    <scope>NUCLEOTIDE SEQUENCE</scope>
    <source>
        <strain evidence="1">STM4922sample</strain>
    </source>
</reference>
<dbReference type="RefSeq" id="WP_254028154.1">
    <property type="nucleotide sequence ID" value="NZ_CAKXZS010000089.1"/>
</dbReference>